<evidence type="ECO:0000313" key="1">
    <source>
        <dbReference type="EMBL" id="KAK8834058.1"/>
    </source>
</evidence>
<organism evidence="1 3">
    <name type="scientific">Tritrichomonas musculus</name>
    <dbReference type="NCBI Taxonomy" id="1915356"/>
    <lineage>
        <taxon>Eukaryota</taxon>
        <taxon>Metamonada</taxon>
        <taxon>Parabasalia</taxon>
        <taxon>Tritrichomonadida</taxon>
        <taxon>Tritrichomonadidae</taxon>
        <taxon>Tritrichomonas</taxon>
    </lineage>
</organism>
<proteinExistence type="predicted"/>
<reference evidence="1 3" key="1">
    <citation type="submission" date="2024-04" db="EMBL/GenBank/DDBJ databases">
        <title>Tritrichomonas musculus Genome.</title>
        <authorList>
            <person name="Alves-Ferreira E."/>
            <person name="Grigg M."/>
            <person name="Lorenzi H."/>
            <person name="Galac M."/>
        </authorList>
    </citation>
    <scope>NUCLEOTIDE SEQUENCE [LARGE SCALE GENOMIC DNA]</scope>
    <source>
        <strain evidence="1 3">EAF2021</strain>
    </source>
</reference>
<dbReference type="EMBL" id="JAPFFF010000021">
    <property type="protein sequence ID" value="KAK8854321.1"/>
    <property type="molecule type" value="Genomic_DNA"/>
</dbReference>
<keyword evidence="3" id="KW-1185">Reference proteome</keyword>
<dbReference type="EMBL" id="JAPFFF010000535">
    <property type="protein sequence ID" value="KAK8834058.1"/>
    <property type="molecule type" value="Genomic_DNA"/>
</dbReference>
<name>A0ABR2GJF6_9EUKA</name>
<sequence length="79" mass="9691">MVKFLLSCDGINIELSTYDGLSPYYIAQRQYDFQMMSLLKPYTNEPPDFYYNYNYYNNYDDYDDDDDDDDSDDDYFYFM</sequence>
<gene>
    <name evidence="2" type="ORF">M9Y10_016881</name>
    <name evidence="1" type="ORF">M9Y10_036856</name>
</gene>
<dbReference type="Proteomes" id="UP001470230">
    <property type="component" value="Unassembled WGS sequence"/>
</dbReference>
<comment type="caution">
    <text evidence="1">The sequence shown here is derived from an EMBL/GenBank/DDBJ whole genome shotgun (WGS) entry which is preliminary data.</text>
</comment>
<dbReference type="SUPFAM" id="SSF48403">
    <property type="entry name" value="Ankyrin repeat"/>
    <property type="match status" value="1"/>
</dbReference>
<evidence type="ECO:0000313" key="2">
    <source>
        <dbReference type="EMBL" id="KAK8854321.1"/>
    </source>
</evidence>
<dbReference type="InterPro" id="IPR036770">
    <property type="entry name" value="Ankyrin_rpt-contain_sf"/>
</dbReference>
<protein>
    <submittedName>
        <fullName evidence="1">Uncharacterized protein</fullName>
    </submittedName>
</protein>
<accession>A0ABR2GJF6</accession>
<evidence type="ECO:0000313" key="3">
    <source>
        <dbReference type="Proteomes" id="UP001470230"/>
    </source>
</evidence>